<keyword evidence="2" id="KW-1185">Reference proteome</keyword>
<dbReference type="Proteomes" id="UP000509303">
    <property type="component" value="Chromosome"/>
</dbReference>
<evidence type="ECO:0000313" key="1">
    <source>
        <dbReference type="EMBL" id="QKW51054.1"/>
    </source>
</evidence>
<gene>
    <name evidence="1" type="ORF">HUT08_17640</name>
</gene>
<name>A0A7H8N9B4_9ACTN</name>
<organism evidence="1 2">
    <name type="scientific">Streptomyces buecherae</name>
    <dbReference type="NCBI Taxonomy" id="2763006"/>
    <lineage>
        <taxon>Bacteria</taxon>
        <taxon>Bacillati</taxon>
        <taxon>Actinomycetota</taxon>
        <taxon>Actinomycetes</taxon>
        <taxon>Kitasatosporales</taxon>
        <taxon>Streptomycetaceae</taxon>
        <taxon>Streptomyces</taxon>
    </lineage>
</organism>
<dbReference type="AlphaFoldDB" id="A0A7H8N9B4"/>
<accession>A0A7H8N9B4</accession>
<reference evidence="1 2" key="1">
    <citation type="submission" date="2020-06" db="EMBL/GenBank/DDBJ databases">
        <title>Genome mining for natural products.</title>
        <authorList>
            <person name="Zhang B."/>
            <person name="Shi J."/>
            <person name="Ge H."/>
        </authorList>
    </citation>
    <scope>NUCLEOTIDE SEQUENCE [LARGE SCALE GENOMIC DNA]</scope>
    <source>
        <strain evidence="1 2">NA00687</strain>
    </source>
</reference>
<dbReference type="EMBL" id="CP054929">
    <property type="protein sequence ID" value="QKW51054.1"/>
    <property type="molecule type" value="Genomic_DNA"/>
</dbReference>
<protein>
    <submittedName>
        <fullName evidence="1">Uncharacterized protein</fullName>
    </submittedName>
</protein>
<evidence type="ECO:0000313" key="2">
    <source>
        <dbReference type="Proteomes" id="UP000509303"/>
    </source>
</evidence>
<sequence>MSAAAGSRAYPIQSTDGRDDVRFTPGLVFDVARVIESHGYPPIASGLDLVELSQSLFRYLYKTKDAS</sequence>
<proteinExistence type="predicted"/>